<reference evidence="1 2" key="1">
    <citation type="submission" date="2018-11" db="EMBL/GenBank/DDBJ databases">
        <title>Genomic Encyclopedia of Type Strains, Phase IV (KMG-IV): sequencing the most valuable type-strain genomes for metagenomic binning, comparative biology and taxonomic classification.</title>
        <authorList>
            <person name="Goeker M."/>
        </authorList>
    </citation>
    <scope>NUCLEOTIDE SEQUENCE [LARGE SCALE GENOMIC DNA]</scope>
    <source>
        <strain evidence="1 2">DSM 100316</strain>
    </source>
</reference>
<dbReference type="InterPro" id="IPR007433">
    <property type="entry name" value="DUF481"/>
</dbReference>
<evidence type="ECO:0000313" key="2">
    <source>
        <dbReference type="Proteomes" id="UP000275394"/>
    </source>
</evidence>
<dbReference type="Pfam" id="PF04338">
    <property type="entry name" value="DUF481"/>
    <property type="match status" value="1"/>
</dbReference>
<dbReference type="EMBL" id="RKHR01000004">
    <property type="protein sequence ID" value="ROS01279.1"/>
    <property type="molecule type" value="Genomic_DNA"/>
</dbReference>
<dbReference type="AlphaFoldDB" id="A0A3N2DNN7"/>
<gene>
    <name evidence="1" type="ORF">EDC56_1708</name>
</gene>
<dbReference type="SUPFAM" id="SSF56935">
    <property type="entry name" value="Porins"/>
    <property type="match status" value="1"/>
</dbReference>
<evidence type="ECO:0000313" key="1">
    <source>
        <dbReference type="EMBL" id="ROS01279.1"/>
    </source>
</evidence>
<accession>A0A3N2DNN7</accession>
<sequence length="342" mass="39202">MRWQQYILLLLLLPSLVMADTLWMKNGDRISGKMTAVLGDSLSWSSESFGELSIDLTNVKAVSSEERFDVDITDSPRLYGCRPFYEDSRQWLQCSQYTLTVLAFADIEEATAAAVDGPPQPVPTSYTGFIRLSAESSHGNKEELDVNVSAEESIRLVDTRHIISGEYRIETDDEEQTDKRQLLSYQYNKFLTPVWFLSANTSVSSDDFKDIESRYVAGVGFGYQFWETEFVELSMEAGINYLRETYHIAEEDRNRPAFRWATNYHWYLQGRDKGPDLFYKHEYFVSMLDSSDWEVSAYGGVSYPISDRLSAFVSLQLDYDGQPPATKEAGDRIWLLGVDYGW</sequence>
<organism evidence="1 2">
    <name type="scientific">Sinobacterium caligoides</name>
    <dbReference type="NCBI Taxonomy" id="933926"/>
    <lineage>
        <taxon>Bacteria</taxon>
        <taxon>Pseudomonadati</taxon>
        <taxon>Pseudomonadota</taxon>
        <taxon>Gammaproteobacteria</taxon>
        <taxon>Cellvibrionales</taxon>
        <taxon>Spongiibacteraceae</taxon>
        <taxon>Sinobacterium</taxon>
    </lineage>
</organism>
<dbReference type="OrthoDB" id="9806250at2"/>
<name>A0A3N2DNN7_9GAMM</name>
<dbReference type="RefSeq" id="WP_123712089.1">
    <property type="nucleotide sequence ID" value="NZ_RKHR01000004.1"/>
</dbReference>
<protein>
    <submittedName>
        <fullName evidence="1">Putative salt-induced outer membrane protein YdiY</fullName>
    </submittedName>
</protein>
<proteinExistence type="predicted"/>
<dbReference type="Proteomes" id="UP000275394">
    <property type="component" value="Unassembled WGS sequence"/>
</dbReference>
<keyword evidence="2" id="KW-1185">Reference proteome</keyword>
<comment type="caution">
    <text evidence="1">The sequence shown here is derived from an EMBL/GenBank/DDBJ whole genome shotgun (WGS) entry which is preliminary data.</text>
</comment>